<protein>
    <submittedName>
        <fullName evidence="1">Uncharacterized membrane protein</fullName>
    </submittedName>
</protein>
<dbReference type="EMBL" id="CALSDN010000006">
    <property type="protein sequence ID" value="CAH6721651.1"/>
    <property type="molecule type" value="Genomic_DNA"/>
</dbReference>
<accession>A0ACA9YA07</accession>
<proteinExistence type="predicted"/>
<organism evidence="1 2">
    <name type="scientific">[Candida] jaroonii</name>
    <dbReference type="NCBI Taxonomy" id="467808"/>
    <lineage>
        <taxon>Eukaryota</taxon>
        <taxon>Fungi</taxon>
        <taxon>Dikarya</taxon>
        <taxon>Ascomycota</taxon>
        <taxon>Saccharomycotina</taxon>
        <taxon>Pichiomycetes</taxon>
        <taxon>Debaryomycetaceae</taxon>
        <taxon>Yamadazyma</taxon>
    </lineage>
</organism>
<comment type="caution">
    <text evidence="1">The sequence shown here is derived from an EMBL/GenBank/DDBJ whole genome shotgun (WGS) entry which is preliminary data.</text>
</comment>
<name>A0ACA9YA07_9ASCO</name>
<evidence type="ECO:0000313" key="1">
    <source>
        <dbReference type="EMBL" id="CAH6721651.1"/>
    </source>
</evidence>
<dbReference type="Proteomes" id="UP001152531">
    <property type="component" value="Unassembled WGS sequence"/>
</dbReference>
<gene>
    <name evidence="1" type="ORF">CLIB1444_06S07008</name>
</gene>
<reference evidence="1" key="1">
    <citation type="submission" date="2022-06" db="EMBL/GenBank/DDBJ databases">
        <authorList>
            <person name="Legras J.-L."/>
            <person name="Devillers H."/>
            <person name="Grondin C."/>
        </authorList>
    </citation>
    <scope>NUCLEOTIDE SEQUENCE</scope>
    <source>
        <strain evidence="1">CLIB 1444</strain>
    </source>
</reference>
<evidence type="ECO:0000313" key="2">
    <source>
        <dbReference type="Proteomes" id="UP001152531"/>
    </source>
</evidence>
<keyword evidence="2" id="KW-1185">Reference proteome</keyword>
<sequence length="508" mass="56772">MRFSEPLAFTSLFPYIYFYVRDFGISPTKEGIVFYTGVLTSVFSIGQFLCSVHWGRLSDKIGRKPVVMIGIVGTSLMMILFGVARNFYVAAFARFMMGCLNGNVGIYRTSLGEMVTDRSQQASAFMVVPMMWNLGIIVGPILSTFFLGPINKEEFKPGGEHWEKITDSPYLMPNLVVAFFLFISLIIGFLFYEETNEKVKGRYDLGLAIGDKITGFIMKLGWRRSSYVPLTPPPESLFDIDSPVPAIRLEDSPQTPRHKSRVPAIDDELMIESTLDPSLDEESMIESTIDEPIDEVMFTPNVIKTIMAYFIVSLENVVFTEFLPVFLAKPVSKDLSFPFQMSGGFGYTSEQIAHITSSTGLIGFTSIVLFPYLDKNFGIKVYQMALFCMTIVIGYLPFIIFLIPQHSHLPWYVSRVVIYATALIYQFSSAIGIPSITFLVHLVSPKQHKGTLNSLALGLGALARFLGPVIWGGLMSYFDGKNLGGVSWFILSAICFLGFVHSFTINYA</sequence>